<dbReference type="Gene3D" id="2.40.128.130">
    <property type="entry name" value="Autotransporter beta-domain"/>
    <property type="match status" value="1"/>
</dbReference>
<feature type="compositionally biased region" description="Low complexity" evidence="1">
    <location>
        <begin position="837"/>
        <end position="859"/>
    </location>
</feature>
<dbReference type="InterPro" id="IPR006315">
    <property type="entry name" value="OM_autotransptr_brl_dom"/>
</dbReference>
<gene>
    <name evidence="4" type="ORF">JZ788_10940</name>
</gene>
<dbReference type="InterPro" id="IPR043990">
    <property type="entry name" value="AC_1"/>
</dbReference>
<dbReference type="Pfam" id="PF03797">
    <property type="entry name" value="Autotransporter"/>
    <property type="match status" value="1"/>
</dbReference>
<sequence>MSWSPRIPFPHNKVFAGMCLMALPAAPAMAAGFLAGTNETISVSKSYAATGVGDVPLTASGAGATIETTGNFLNFNSTMNSTSVASAKDGGALIINSNTTLTGSGSTADTVALNNGNLTAAEEVTITSSGAGSWGINAANGSQVSLDSSDVNASGSSDGAVSLGNGSMLNANKSKINSSDKATGLLLKADSTDAKASAVLTKTKVGAQNNHAISIVNGDLQLIAGSSANSSGENSNAINAGAGATVTVSDSNISTQGNGGEAILLTDASSTLTAQNTTIVTSGDNANAIRANAGEVKLTGGTVQTQGSQSYGLFSQGASITGDSGLAITTDGENGVGAYASRGGNITLTDTTVTTGSATTAGGIGLMAATDGAINATTVTVTTNGNSAAAVNAQQGTITIADSTINTVGTNSEGLLSQAGSIDATNVNVTTTGNNSAAASAALGSVKLTGGMLNTTGTSSAGIFAPINGTVDASDVTVTTKGDDSSAVSATASTITLKGSELSTAGAGSHGIFASAGSQVDANNVNATTEGEGSHALLVNQGTISLNTGSLTTKGNAAAIFVTGKDFSQPNAAQNVAINSRAIQQASEVNLTSVTVDSAQAAVQSKGGMLNLNTTGTTLNSATGLVLDAHTDDADPSVLSTINIKADSSILNGSLVSDNTQNTTHVALSNASSLKGYAKDITSVTLDDSSRWDMTESSNVQSLTNNGIITFSEPTNGAYKTLTVNGDYTGNGGTLIMNTLLGDDSSPTDQLIVTGDVKEGDTKVTINNMGGKGAYTVEGIKVVDVGGTSYGTFTSTGRIVAGAYDYNLEKQNQSWYLTNKAPVIPEPVEPEEPDNPDNPNNPDNPDNPNNPDNPDNPDNPNKPDTPDNSGDNGSVNPPVIPVPDPDKGISQIRPESGSYLANQQAANTMFEHRMQDRLGEVSYARTAEGAHADGVWMRHVASHNRFTDSSGQLKTQTNRYVLQLGADLVEGSTDGSDRWLVGVMGGYGNAQSNTRSNLTGYRSYGKVEGYSAGIYATWLQSAQNMNGAYVDTWVLYNWFNNTVNGEQLASEHYHSKGITASVEAGYTLPLTQGVNTSSFLQPKAQLTWMDVTANKHHEHNGTWVTDNTEGMLASRLGVRAYLKGHSSLDNNTGRDFQPFVEANWIHNFNDYSVKMDDITNHIAGNENIGELKVGVEGKLATDFTMWGNVAQQLGDAGYSDTTVIVGARLNF</sequence>
<feature type="chain" id="PRO_5036909394" evidence="2">
    <location>
        <begin position="31"/>
        <end position="1211"/>
    </location>
</feature>
<dbReference type="PANTHER" id="PTHR12338:SF5">
    <property type="entry name" value="ANTIGEN 43-RELATED"/>
    <property type="match status" value="1"/>
</dbReference>
<dbReference type="SMART" id="SM00869">
    <property type="entry name" value="Autotransporter"/>
    <property type="match status" value="1"/>
</dbReference>
<dbReference type="Pfam" id="PF18883">
    <property type="entry name" value="AC_1"/>
    <property type="match status" value="1"/>
</dbReference>
<proteinExistence type="predicted"/>
<name>A0A949Q4W1_9ENTR</name>
<keyword evidence="5" id="KW-1185">Reference proteome</keyword>
<evidence type="ECO:0000313" key="5">
    <source>
        <dbReference type="Proteomes" id="UP000746420"/>
    </source>
</evidence>
<dbReference type="NCBIfam" id="TIGR01414">
    <property type="entry name" value="autotrans_barl"/>
    <property type="match status" value="1"/>
</dbReference>
<feature type="region of interest" description="Disordered" evidence="1">
    <location>
        <begin position="824"/>
        <end position="893"/>
    </location>
</feature>
<organism evidence="4 5">
    <name type="scientific">Tenebrionicola larvae</name>
    <dbReference type="NCBI Taxonomy" id="2815733"/>
    <lineage>
        <taxon>Bacteria</taxon>
        <taxon>Pseudomonadati</taxon>
        <taxon>Pseudomonadota</taxon>
        <taxon>Gammaproteobacteria</taxon>
        <taxon>Enterobacterales</taxon>
        <taxon>Enterobacteriaceae</taxon>
        <taxon>Tenebrionibacter/Tenebrionicola group</taxon>
        <taxon>Tenebrionicola</taxon>
    </lineage>
</organism>
<keyword evidence="2" id="KW-0732">Signal</keyword>
<dbReference type="PANTHER" id="PTHR12338">
    <property type="entry name" value="AUTOTRANSPORTER"/>
    <property type="match status" value="1"/>
</dbReference>
<dbReference type="RefSeq" id="WP_249938885.1">
    <property type="nucleotide sequence ID" value="NZ_JAGFEW010000022.1"/>
</dbReference>
<evidence type="ECO:0000256" key="1">
    <source>
        <dbReference type="SAM" id="MobiDB-lite"/>
    </source>
</evidence>
<dbReference type="Gene3D" id="2.160.20.20">
    <property type="match status" value="2"/>
</dbReference>
<evidence type="ECO:0000256" key="2">
    <source>
        <dbReference type="SAM" id="SignalP"/>
    </source>
</evidence>
<dbReference type="InterPro" id="IPR036709">
    <property type="entry name" value="Autotransporte_beta_dom_sf"/>
</dbReference>
<dbReference type="CDD" id="cd01344">
    <property type="entry name" value="PL2_Passenger_AT"/>
    <property type="match status" value="1"/>
</dbReference>
<dbReference type="InterPro" id="IPR005546">
    <property type="entry name" value="Autotransporte_beta"/>
</dbReference>
<reference evidence="4 5" key="1">
    <citation type="submission" date="2021-03" db="EMBL/GenBank/DDBJ databases">
        <title>Tenobrionicola molitorae gen. nov., sp. nov. and Tenobrionicola larvae sp. nov., isolated from larvae of the mealworm Tenobrio molitor L., a proposal to transfer Erwinia teleogrylli Liu et al. 2016 to a new genus Entomohabitans as Entomohabitans teleogrylli comb. nov.</title>
        <authorList>
            <person name="Lee S.D."/>
            <person name="Yang H.L."/>
            <person name="Kim I.S."/>
        </authorList>
    </citation>
    <scope>NUCLEOTIDE SEQUENCE [LARGE SCALE GENOMIC DNA]</scope>
    <source>
        <strain evidence="4 5">YMB-R21</strain>
    </source>
</reference>
<accession>A0A949Q4W1</accession>
<dbReference type="GO" id="GO:0019867">
    <property type="term" value="C:outer membrane"/>
    <property type="evidence" value="ECO:0007669"/>
    <property type="project" value="InterPro"/>
</dbReference>
<dbReference type="PROSITE" id="PS51208">
    <property type="entry name" value="AUTOTRANSPORTER"/>
    <property type="match status" value="1"/>
</dbReference>
<comment type="caution">
    <text evidence="4">The sequence shown here is derived from an EMBL/GenBank/DDBJ whole genome shotgun (WGS) entry which is preliminary data.</text>
</comment>
<protein>
    <submittedName>
        <fullName evidence="4">Autotransporter outer membrane beta-barrel domain-containing protein</fullName>
    </submittedName>
</protein>
<evidence type="ECO:0000313" key="4">
    <source>
        <dbReference type="EMBL" id="MBV5096235.1"/>
    </source>
</evidence>
<feature type="signal peptide" evidence="2">
    <location>
        <begin position="1"/>
        <end position="30"/>
    </location>
</feature>
<dbReference type="Proteomes" id="UP000746420">
    <property type="component" value="Unassembled WGS sequence"/>
</dbReference>
<dbReference type="SUPFAM" id="SSF103515">
    <property type="entry name" value="Autotransporter"/>
    <property type="match status" value="1"/>
</dbReference>
<dbReference type="InterPro" id="IPR011050">
    <property type="entry name" value="Pectin_lyase_fold/virulence"/>
</dbReference>
<dbReference type="SUPFAM" id="SSF51126">
    <property type="entry name" value="Pectin lyase-like"/>
    <property type="match status" value="1"/>
</dbReference>
<dbReference type="InterPro" id="IPR050909">
    <property type="entry name" value="Bact_Autotransporter_VF"/>
</dbReference>
<dbReference type="InterPro" id="IPR012332">
    <property type="entry name" value="Autotransporter_pectin_lyase_C"/>
</dbReference>
<evidence type="ECO:0000259" key="3">
    <source>
        <dbReference type="PROSITE" id="PS51208"/>
    </source>
</evidence>
<dbReference type="AlphaFoldDB" id="A0A949Q4W1"/>
<dbReference type="EMBL" id="JAGFEW010000022">
    <property type="protein sequence ID" value="MBV5096235.1"/>
    <property type="molecule type" value="Genomic_DNA"/>
</dbReference>
<feature type="domain" description="Autotransporter" evidence="3">
    <location>
        <begin position="928"/>
        <end position="1211"/>
    </location>
</feature>